<feature type="domain" description="Thioesterase" evidence="1">
    <location>
        <begin position="211"/>
        <end position="260"/>
    </location>
</feature>
<dbReference type="Proteomes" id="UP000520592">
    <property type="component" value="Unassembled WGS sequence"/>
</dbReference>
<accession>A0A7Y8CIF5</accession>
<evidence type="ECO:0000313" key="3">
    <source>
        <dbReference type="Proteomes" id="UP000520592"/>
    </source>
</evidence>
<gene>
    <name evidence="2" type="ORF">HX876_05815</name>
</gene>
<dbReference type="InterPro" id="IPR029058">
    <property type="entry name" value="AB_hydrolase_fold"/>
</dbReference>
<name>A0A7Y8CIF5_9PSED</name>
<evidence type="ECO:0000259" key="1">
    <source>
        <dbReference type="Pfam" id="PF00975"/>
    </source>
</evidence>
<dbReference type="Gene3D" id="3.40.50.1820">
    <property type="entry name" value="alpha/beta hydrolase"/>
    <property type="match status" value="1"/>
</dbReference>
<comment type="caution">
    <text evidence="2">The sequence shown here is derived from an EMBL/GenBank/DDBJ whole genome shotgun (WGS) entry which is preliminary data.</text>
</comment>
<organism evidence="2 3">
    <name type="scientific">Pseudomonas gingeri</name>
    <dbReference type="NCBI Taxonomy" id="117681"/>
    <lineage>
        <taxon>Bacteria</taxon>
        <taxon>Pseudomonadati</taxon>
        <taxon>Pseudomonadota</taxon>
        <taxon>Gammaproteobacteria</taxon>
        <taxon>Pseudomonadales</taxon>
        <taxon>Pseudomonadaceae</taxon>
        <taxon>Pseudomonas</taxon>
    </lineage>
</organism>
<dbReference type="EMBL" id="JACAQD010000006">
    <property type="protein sequence ID" value="NWC31896.1"/>
    <property type="molecule type" value="Genomic_DNA"/>
</dbReference>
<protein>
    <recommendedName>
        <fullName evidence="1">Thioesterase domain-containing protein</fullName>
    </recommendedName>
</protein>
<dbReference type="Pfam" id="PF00975">
    <property type="entry name" value="Thioesterase"/>
    <property type="match status" value="1"/>
</dbReference>
<dbReference type="AlphaFoldDB" id="A0A7Y8CIF5"/>
<dbReference type="SUPFAM" id="SSF53474">
    <property type="entry name" value="alpha/beta-Hydrolases"/>
    <property type="match status" value="1"/>
</dbReference>
<dbReference type="InterPro" id="IPR001031">
    <property type="entry name" value="Thioesterase"/>
</dbReference>
<proteinExistence type="predicted"/>
<dbReference type="RefSeq" id="WP_177061089.1">
    <property type="nucleotide sequence ID" value="NZ_JACAPS010000036.1"/>
</dbReference>
<sequence>MNKIVKKNDLKQWEKHKVESPFFAAGTLRDALDGKGIQLSETLWGLSDFAAAHKGQLSSNRSIAREQIMKILKSQTWYVVLERPFAPLFPEALSIKDGHQGIIFGGTQRTRLEPEQHYTPPPPLTMGRYIPEDGLTVYLGGAGMEGDYISSQIEKLLTVGINGAVAGKITEGLPGDAAAVLKYRYPARSISGISSTGPYKISTDWSLKALGINRQLPQNGQFNLIGYSWGSLVAAQTALFYAEKGETVDHLVLIGSPISQQFLSELREINKIKRVLIIDLTKKNDRIYAGMSEAELLASLPSLGEQMLDSQLSGSGQGHFFYGIVGKQGEARRHELAVRLRIEGLK</sequence>
<reference evidence="2 3" key="1">
    <citation type="submission" date="2020-04" db="EMBL/GenBank/DDBJ databases">
        <title>Molecular characterization of pseudomonads from Agaricus bisporus reveal novel blotch 2 pathogens in Western Europe.</title>
        <authorList>
            <person name="Taparia T."/>
            <person name="Krijger M."/>
            <person name="Haynes E."/>
            <person name="Elpinstone J.G."/>
            <person name="Noble R."/>
            <person name="Van Der Wolf J."/>
        </authorList>
    </citation>
    <scope>NUCLEOTIDE SEQUENCE [LARGE SCALE GENOMIC DNA]</scope>
    <source>
        <strain evidence="2 3">IPO3737</strain>
    </source>
</reference>
<evidence type="ECO:0000313" key="2">
    <source>
        <dbReference type="EMBL" id="NWC31896.1"/>
    </source>
</evidence>